<proteinExistence type="inferred from homology"/>
<dbReference type="GO" id="GO:0006887">
    <property type="term" value="P:exocytosis"/>
    <property type="evidence" value="ECO:0007669"/>
    <property type="project" value="InterPro"/>
</dbReference>
<feature type="region of interest" description="Disordered" evidence="3">
    <location>
        <begin position="453"/>
        <end position="474"/>
    </location>
</feature>
<dbReference type="Pfam" id="PF03081">
    <property type="entry name" value="Exo70_C"/>
    <property type="match status" value="1"/>
</dbReference>
<name>A0A9R0Z7P5_TRITD</name>
<evidence type="ECO:0000259" key="4">
    <source>
        <dbReference type="Pfam" id="PF03081"/>
    </source>
</evidence>
<evidence type="ECO:0000313" key="6">
    <source>
        <dbReference type="Proteomes" id="UP000324705"/>
    </source>
</evidence>
<dbReference type="AlphaFoldDB" id="A0A9R0Z7P5"/>
<dbReference type="InterPro" id="IPR016159">
    <property type="entry name" value="Cullin_repeat-like_dom_sf"/>
</dbReference>
<dbReference type="Gramene" id="TRITD7Av1G072180.1">
    <property type="protein sequence ID" value="TRITD7Av1G072180.1"/>
    <property type="gene ID" value="TRITD7Av1G072180"/>
</dbReference>
<dbReference type="Proteomes" id="UP000324705">
    <property type="component" value="Chromosome 7A"/>
</dbReference>
<evidence type="ECO:0000256" key="2">
    <source>
        <dbReference type="ARBA" id="ARBA00022448"/>
    </source>
</evidence>
<reference evidence="5 6" key="1">
    <citation type="submission" date="2017-09" db="EMBL/GenBank/DDBJ databases">
        <authorList>
            <consortium name="International Durum Wheat Genome Sequencing Consortium (IDWGSC)"/>
            <person name="Milanesi L."/>
        </authorList>
    </citation>
    <scope>NUCLEOTIDE SEQUENCE [LARGE SCALE GENOMIC DNA]</scope>
    <source>
        <strain evidence="6">cv. Svevo</strain>
    </source>
</reference>
<comment type="similarity">
    <text evidence="1">Belongs to the EXO70 family.</text>
</comment>
<dbReference type="InterPro" id="IPR046364">
    <property type="entry name" value="Exo70_C"/>
</dbReference>
<dbReference type="GO" id="GO:0005546">
    <property type="term" value="F:phosphatidylinositol-4,5-bisphosphate binding"/>
    <property type="evidence" value="ECO:0007669"/>
    <property type="project" value="InterPro"/>
</dbReference>
<sequence length="799" mass="87782">MGAAAGKAVEDLASAADGTTTRAEDRLAVAERVILEFERRRSSCDGSDVGIWDAQATCTNQGLLAAVDEIVFLKEMHAFPMASPAGRRMDGALRAAMFLSILQLQVGCSPEAETGESISYENAEWWTAEDMIRRWILATKLVEKALVTMQTQLHAQSNGAFDRFKNDYIMAMAKRRSYILLRFADGFTSTRSPEKLMYVLEMYEVLGSAVPGLVLVLTGQHKELFSRQVEVVLAKLARALRAMIGGAVTKVRAGGSSGTQGETRGVGAGVHPLTRYAVSCIESLAPHRGALDVILASTGGILEGVNSFGDLFSELVASLEPKLEEISTLRGEEGGGLRHLFLANNTSFVLKRAGAIGGDDEWAACRRSRVEQHVAGYVEASWAPVVACLEAGKPATKALAKFNAALDKAYSGHVRCEVSDPELRAALRKAVSENVVGAYGAYLLEHPKLGRSGYRPGRQGPVNHGDRAGKRSRPVDKQQKHLYLVLDDWIRGFTIRKINIDAMDSGPDLDLEPAPVYPVNFTALGSNIFIASNRHPGTMVYDTETGGLAIGPLLPDPLLGGTRVFAATGDTQQLYALKYRICDMQQAFEVMSTACVEDWHPTSFPNPSQDWSWATVPSPPPFPKDSLITAYAMHPDGRALFVSCGSNHDTHHHHTYSFDTKNHKWRSHGDWALPFQNQGYFDGELDAWVGLRKDGYVCACRVPSRSRTLAAQPDWKMAKDELFLEHPGSMGATLTYMANARFCLVETEELEFDGFMLYITIFGLKYNHEGELQPTARRTTKSCRLHRNLLQFSPVAFWL</sequence>
<dbReference type="PANTHER" id="PTHR33085">
    <property type="entry name" value="OS12G0113100 PROTEIN-RELATED"/>
    <property type="match status" value="1"/>
</dbReference>
<dbReference type="Pfam" id="PF07893">
    <property type="entry name" value="DUF1668"/>
    <property type="match status" value="1"/>
</dbReference>
<dbReference type="GO" id="GO:0000145">
    <property type="term" value="C:exocyst"/>
    <property type="evidence" value="ECO:0007669"/>
    <property type="project" value="InterPro"/>
</dbReference>
<dbReference type="InterPro" id="IPR012871">
    <property type="entry name" value="DUF1668_ORYSA"/>
</dbReference>
<dbReference type="PANTHER" id="PTHR33085:SF105">
    <property type="entry name" value="DUF1618 DOMAIN-CONTAINING PROTEIN"/>
    <property type="match status" value="1"/>
</dbReference>
<protein>
    <recommendedName>
        <fullName evidence="4">Exocyst complex subunit Exo70 C-terminal domain-containing protein</fullName>
    </recommendedName>
</protein>
<evidence type="ECO:0000313" key="5">
    <source>
        <dbReference type="EMBL" id="VAI72877.1"/>
    </source>
</evidence>
<organism evidence="5 6">
    <name type="scientific">Triticum turgidum subsp. durum</name>
    <name type="common">Durum wheat</name>
    <name type="synonym">Triticum durum</name>
    <dbReference type="NCBI Taxonomy" id="4567"/>
    <lineage>
        <taxon>Eukaryota</taxon>
        <taxon>Viridiplantae</taxon>
        <taxon>Streptophyta</taxon>
        <taxon>Embryophyta</taxon>
        <taxon>Tracheophyta</taxon>
        <taxon>Spermatophyta</taxon>
        <taxon>Magnoliopsida</taxon>
        <taxon>Liliopsida</taxon>
        <taxon>Poales</taxon>
        <taxon>Poaceae</taxon>
        <taxon>BOP clade</taxon>
        <taxon>Pooideae</taxon>
        <taxon>Triticodae</taxon>
        <taxon>Triticeae</taxon>
        <taxon>Triticinae</taxon>
        <taxon>Triticum</taxon>
    </lineage>
</organism>
<feature type="domain" description="Exocyst complex subunit Exo70 C-terminal" evidence="4">
    <location>
        <begin position="134"/>
        <end position="446"/>
    </location>
</feature>
<dbReference type="SUPFAM" id="SSF74788">
    <property type="entry name" value="Cullin repeat-like"/>
    <property type="match status" value="1"/>
</dbReference>
<feature type="compositionally biased region" description="Basic and acidic residues" evidence="3">
    <location>
        <begin position="464"/>
        <end position="474"/>
    </location>
</feature>
<keyword evidence="6" id="KW-1185">Reference proteome</keyword>
<evidence type="ECO:0000256" key="3">
    <source>
        <dbReference type="SAM" id="MobiDB-lite"/>
    </source>
</evidence>
<gene>
    <name evidence="5" type="ORF">TRITD_7Av1G072180</name>
</gene>
<dbReference type="EMBL" id="LT934123">
    <property type="protein sequence ID" value="VAI72877.1"/>
    <property type="molecule type" value="Genomic_DNA"/>
</dbReference>
<keyword evidence="2" id="KW-0813">Transport</keyword>
<accession>A0A9R0Z7P5</accession>
<evidence type="ECO:0000256" key="1">
    <source>
        <dbReference type="ARBA" id="ARBA00006756"/>
    </source>
</evidence>
<dbReference type="Gene3D" id="1.20.1280.170">
    <property type="entry name" value="Exocyst complex component Exo70"/>
    <property type="match status" value="1"/>
</dbReference>